<dbReference type="InterPro" id="IPR001789">
    <property type="entry name" value="Sig_transdc_resp-reg_receiver"/>
</dbReference>
<dbReference type="KEGG" id="tsy:THSYN_14115"/>
<dbReference type="SUPFAM" id="SSF52172">
    <property type="entry name" value="CheY-like"/>
    <property type="match status" value="1"/>
</dbReference>
<keyword evidence="5" id="KW-1185">Reference proteome</keyword>
<dbReference type="Proteomes" id="UP000232638">
    <property type="component" value="Chromosome"/>
</dbReference>
<accession>A0A2K8U8T6</accession>
<proteinExistence type="predicted"/>
<reference evidence="4 5" key="1">
    <citation type="submission" date="2017-03" db="EMBL/GenBank/DDBJ databases">
        <title>Complete genome sequence of Candidatus 'Thiodictyon syntrophicum' sp. nov. strain Cad16T, a photolithoautotroph purple sulfur bacterium isolated from an alpine meromictic lake.</title>
        <authorList>
            <person name="Luedin S.M."/>
            <person name="Pothier J.F."/>
            <person name="Danza F."/>
            <person name="Storelli N."/>
            <person name="Wittwer M."/>
            <person name="Tonolla M."/>
        </authorList>
    </citation>
    <scope>NUCLEOTIDE SEQUENCE [LARGE SCALE GENOMIC DNA]</scope>
    <source>
        <strain evidence="4 5">Cad16T</strain>
    </source>
</reference>
<dbReference type="AlphaFoldDB" id="A0A2K8U8T6"/>
<name>A0A2K8U8T6_9GAMM</name>
<dbReference type="PROSITE" id="PS50110">
    <property type="entry name" value="RESPONSE_REGULATORY"/>
    <property type="match status" value="1"/>
</dbReference>
<comment type="caution">
    <text evidence="1">Lacks conserved residue(s) required for the propagation of feature annotation.</text>
</comment>
<dbReference type="GO" id="GO:0000160">
    <property type="term" value="P:phosphorelay signal transduction system"/>
    <property type="evidence" value="ECO:0007669"/>
    <property type="project" value="InterPro"/>
</dbReference>
<feature type="compositionally biased region" description="Basic and acidic residues" evidence="2">
    <location>
        <begin position="157"/>
        <end position="174"/>
    </location>
</feature>
<gene>
    <name evidence="4" type="ORF">THSYN_14115</name>
</gene>
<evidence type="ECO:0000259" key="3">
    <source>
        <dbReference type="PROSITE" id="PS50110"/>
    </source>
</evidence>
<dbReference type="Gene3D" id="3.40.50.2300">
    <property type="match status" value="1"/>
</dbReference>
<feature type="domain" description="Response regulatory" evidence="3">
    <location>
        <begin position="28"/>
        <end position="145"/>
    </location>
</feature>
<evidence type="ECO:0000313" key="5">
    <source>
        <dbReference type="Proteomes" id="UP000232638"/>
    </source>
</evidence>
<sequence length="311" mass="33492">MTELETAPAAALPPSACCPGGLVDPGLAVLLIAADPARGRALGRLLDGPGGGLLRLTLAASLAAGRECLAAGPFDCILLSLEPPAQQWAPTLVELRALAPDLPILVCGASEDESLGRTLIAAGAEDYLSPADQDARQLARALRHAVERHRLRGQQRRRAEAADLVDQRESEQRGVGRLLSQTGRAGETARLYGAANLRDSDPGLFEELLTDYQGLIEQTAAGQVFRLRPGEERSARPLAERLGFMGAGPRDVIELHTEALRRLSQRISPTQERHIALEGRIVVLELMGYLAGYYRRYYLSRMSLSAEPQPG</sequence>
<feature type="region of interest" description="Disordered" evidence="2">
    <location>
        <begin position="150"/>
        <end position="180"/>
    </location>
</feature>
<evidence type="ECO:0000313" key="4">
    <source>
        <dbReference type="EMBL" id="AUB81967.1"/>
    </source>
</evidence>
<organism evidence="4 5">
    <name type="scientific">Candidatus Thiodictyon syntrophicum</name>
    <dbReference type="NCBI Taxonomy" id="1166950"/>
    <lineage>
        <taxon>Bacteria</taxon>
        <taxon>Pseudomonadati</taxon>
        <taxon>Pseudomonadota</taxon>
        <taxon>Gammaproteobacteria</taxon>
        <taxon>Chromatiales</taxon>
        <taxon>Chromatiaceae</taxon>
        <taxon>Thiodictyon</taxon>
    </lineage>
</organism>
<evidence type="ECO:0000256" key="2">
    <source>
        <dbReference type="SAM" id="MobiDB-lite"/>
    </source>
</evidence>
<protein>
    <recommendedName>
        <fullName evidence="3">Response regulatory domain-containing protein</fullName>
    </recommendedName>
</protein>
<dbReference type="EMBL" id="CP020370">
    <property type="protein sequence ID" value="AUB81967.1"/>
    <property type="molecule type" value="Genomic_DNA"/>
</dbReference>
<evidence type="ECO:0000256" key="1">
    <source>
        <dbReference type="PROSITE-ProRule" id="PRU00169"/>
    </source>
</evidence>
<dbReference type="InterPro" id="IPR011006">
    <property type="entry name" value="CheY-like_superfamily"/>
</dbReference>